<accession>A0A7H9CHH5</accession>
<reference evidence="2 3" key="1">
    <citation type="submission" date="2020-02" db="EMBL/GenBank/DDBJ databases">
        <title>Complete genome sequence of the novel Campylobacter species Candidatus Campylobacter infans.</title>
        <authorList>
            <person name="Duim B."/>
            <person name="Zomer A."/>
            <person name="van der Graaf L."/>
            <person name="Wagenaar J."/>
        </authorList>
    </citation>
    <scope>NUCLEOTIDE SEQUENCE [LARGE SCALE GENOMIC DNA]</scope>
    <source>
        <strain evidence="2 3">19S00001</strain>
    </source>
</reference>
<evidence type="ECO:0000256" key="1">
    <source>
        <dbReference type="SAM" id="Coils"/>
    </source>
</evidence>
<evidence type="ECO:0000313" key="2">
    <source>
        <dbReference type="EMBL" id="QLI05573.1"/>
    </source>
</evidence>
<keyword evidence="1" id="KW-0175">Coiled coil</keyword>
<proteinExistence type="predicted"/>
<dbReference type="EMBL" id="CP049075">
    <property type="protein sequence ID" value="QLI05573.1"/>
    <property type="molecule type" value="Genomic_DNA"/>
</dbReference>
<organism evidence="2 3">
    <name type="scientific">Candidatus Campylobacter infans</name>
    <dbReference type="NCBI Taxonomy" id="2561898"/>
    <lineage>
        <taxon>Bacteria</taxon>
        <taxon>Pseudomonadati</taxon>
        <taxon>Campylobacterota</taxon>
        <taxon>Epsilonproteobacteria</taxon>
        <taxon>Campylobacterales</taxon>
        <taxon>Campylobacteraceae</taxon>
        <taxon>Campylobacter</taxon>
    </lineage>
</organism>
<dbReference type="KEGG" id="cinf:CINF_1077"/>
<keyword evidence="3" id="KW-1185">Reference proteome</keyword>
<name>A0A7H9CHH5_9BACT</name>
<dbReference type="Proteomes" id="UP000509414">
    <property type="component" value="Chromosome"/>
</dbReference>
<dbReference type="AlphaFoldDB" id="A0A7H9CHH5"/>
<gene>
    <name evidence="2" type="ORF">CINF_1077</name>
</gene>
<evidence type="ECO:0000313" key="3">
    <source>
        <dbReference type="Proteomes" id="UP000509414"/>
    </source>
</evidence>
<protein>
    <submittedName>
        <fullName evidence="2">Uncharacterized protein</fullName>
    </submittedName>
</protein>
<sequence>MLNNIANSYTYNVATQKENQYKTVKTQSIVSNELNYKDTELYKKVDKFVENGYQSTLGLQISDKYRNELKNDLYTMLNDEPQGGGLRAYMYGLFDHAVNGTKNIFYYMNPQNVGEQKAKEITDFVLGEVFAEVKGFLDIKKDLFDSRDTDIFTKEMSQNELIAKAKNLGATKKAEQAKDIQNKADEIERNNRMLVRQYNGAKSRNSNSSANSEILKTFFEEFLKNNDPLKFLEFMKKTDIRA</sequence>
<feature type="coiled-coil region" evidence="1">
    <location>
        <begin position="170"/>
        <end position="204"/>
    </location>
</feature>